<organism evidence="2 3">
    <name type="scientific">Ferroacidibacillus organovorans</name>
    <dbReference type="NCBI Taxonomy" id="1765683"/>
    <lineage>
        <taxon>Bacteria</taxon>
        <taxon>Bacillati</taxon>
        <taxon>Bacillota</taxon>
        <taxon>Bacilli</taxon>
        <taxon>Bacillales</taxon>
        <taxon>Alicyclobacillaceae</taxon>
        <taxon>Ferroacidibacillus</taxon>
    </lineage>
</organism>
<dbReference type="Proteomes" id="UP000053557">
    <property type="component" value="Unassembled WGS sequence"/>
</dbReference>
<keyword evidence="1" id="KW-0472">Membrane</keyword>
<evidence type="ECO:0000313" key="3">
    <source>
        <dbReference type="Proteomes" id="UP000053557"/>
    </source>
</evidence>
<proteinExistence type="predicted"/>
<keyword evidence="1" id="KW-1133">Transmembrane helix</keyword>
<dbReference type="EMBL" id="LPVJ01000058">
    <property type="protein sequence ID" value="KUO95187.1"/>
    <property type="molecule type" value="Genomic_DNA"/>
</dbReference>
<sequence>MVRENPSPNQLPASALTFFSEYRLASILSKSRITKKAGVPALRLFQFLFALVFFGCDLSWNLEKERNAGFK</sequence>
<comment type="caution">
    <text evidence="2">The sequence shown here is derived from an EMBL/GenBank/DDBJ whole genome shotgun (WGS) entry which is preliminary data.</text>
</comment>
<protein>
    <recommendedName>
        <fullName evidence="4">Transposase</fullName>
    </recommendedName>
</protein>
<reference evidence="2 3" key="1">
    <citation type="submission" date="2015-12" db="EMBL/GenBank/DDBJ databases">
        <title>Draft genome sequence of Acidibacillus ferrooxidans ITV001, isolated from a chalcopyrite acid mine drainage site in Brazil.</title>
        <authorList>
            <person name="Dall'Agnol H."/>
            <person name="Nancucheo I."/>
            <person name="Johnson B."/>
            <person name="Oliveira R."/>
            <person name="Leite L."/>
            <person name="Pylro V."/>
            <person name="Nunes G.L."/>
            <person name="Tzotzos G."/>
            <person name="Fernandes G.R."/>
            <person name="Dutra J."/>
            <person name="Orellana S.C."/>
            <person name="Oliveira G."/>
        </authorList>
    </citation>
    <scope>NUCLEOTIDE SEQUENCE [LARGE SCALE GENOMIC DNA]</scope>
    <source>
        <strain evidence="3">ITV01</strain>
    </source>
</reference>
<dbReference type="AlphaFoldDB" id="A0A101XPK2"/>
<evidence type="ECO:0008006" key="4">
    <source>
        <dbReference type="Google" id="ProtNLM"/>
    </source>
</evidence>
<accession>A0A101XPK2</accession>
<feature type="transmembrane region" description="Helical" evidence="1">
    <location>
        <begin position="44"/>
        <end position="62"/>
    </location>
</feature>
<evidence type="ECO:0000256" key="1">
    <source>
        <dbReference type="SAM" id="Phobius"/>
    </source>
</evidence>
<keyword evidence="3" id="KW-1185">Reference proteome</keyword>
<evidence type="ECO:0000313" key="2">
    <source>
        <dbReference type="EMBL" id="KUO95187.1"/>
    </source>
</evidence>
<keyword evidence="1" id="KW-0812">Transmembrane</keyword>
<name>A0A101XPK2_9BACL</name>
<gene>
    <name evidence="2" type="ORF">ATW55_13655</name>
</gene>